<dbReference type="InterPro" id="IPR001367">
    <property type="entry name" value="Fe_dep_repressor"/>
</dbReference>
<dbReference type="EMBL" id="QXXA01000003">
    <property type="protein sequence ID" value="NBI05502.1"/>
    <property type="molecule type" value="Genomic_DNA"/>
</dbReference>
<dbReference type="PANTHER" id="PTHR33238:SF7">
    <property type="entry name" value="IRON-DEPENDENT TRANSCRIPTIONAL REGULATOR"/>
    <property type="match status" value="1"/>
</dbReference>
<dbReference type="Gene3D" id="1.10.10.10">
    <property type="entry name" value="Winged helix-like DNA-binding domain superfamily/Winged helix DNA-binding domain"/>
    <property type="match status" value="1"/>
</dbReference>
<comment type="similarity">
    <text evidence="1">Belongs to the DtxR/MntR family.</text>
</comment>
<evidence type="ECO:0000256" key="1">
    <source>
        <dbReference type="ARBA" id="ARBA00007871"/>
    </source>
</evidence>
<dbReference type="RefSeq" id="WP_160196017.1">
    <property type="nucleotide sequence ID" value="NZ_QXXA01000003.1"/>
</dbReference>
<dbReference type="SUPFAM" id="SSF46785">
    <property type="entry name" value="Winged helix' DNA-binding domain"/>
    <property type="match status" value="1"/>
</dbReference>
<evidence type="ECO:0000256" key="2">
    <source>
        <dbReference type="ARBA" id="ARBA00023015"/>
    </source>
</evidence>
<dbReference type="InterPro" id="IPR036421">
    <property type="entry name" value="Fe_dep_repressor_sf"/>
</dbReference>
<dbReference type="GO" id="GO:0046914">
    <property type="term" value="F:transition metal ion binding"/>
    <property type="evidence" value="ECO:0007669"/>
    <property type="project" value="InterPro"/>
</dbReference>
<dbReference type="Proteomes" id="UP000467132">
    <property type="component" value="Unassembled WGS sequence"/>
</dbReference>
<feature type="domain" description="HTH dtxR-type" evidence="5">
    <location>
        <begin position="2"/>
        <end position="64"/>
    </location>
</feature>
<dbReference type="InterPro" id="IPR022689">
    <property type="entry name" value="Iron_dep_repressor"/>
</dbReference>
<dbReference type="InterPro" id="IPR022687">
    <property type="entry name" value="HTH_DTXR"/>
</dbReference>
<dbReference type="GO" id="GO:0003677">
    <property type="term" value="F:DNA binding"/>
    <property type="evidence" value="ECO:0007669"/>
    <property type="project" value="UniProtKB-KW"/>
</dbReference>
<keyword evidence="3 6" id="KW-0238">DNA-binding</keyword>
<sequence>MLSPSLEDYLEEVYRLSLKEKDIRNKDIADTLNVSMPSVVKGLKKLKELNYIKYEPYEKIEVLEKGKRKGKFLVERNRILREFVDIIGSSCDEKAEAEAMEHYLCIDTIRSIEKLVSFFMKYPEIREKFNIYNISSILDEDDLEYR</sequence>
<dbReference type="PROSITE" id="PS50944">
    <property type="entry name" value="HTH_DTXR"/>
    <property type="match status" value="1"/>
</dbReference>
<dbReference type="GO" id="GO:0003700">
    <property type="term" value="F:DNA-binding transcription factor activity"/>
    <property type="evidence" value="ECO:0007669"/>
    <property type="project" value="InterPro"/>
</dbReference>
<evidence type="ECO:0000256" key="4">
    <source>
        <dbReference type="ARBA" id="ARBA00023163"/>
    </source>
</evidence>
<name>A0A845QWG1_9CLOT</name>
<keyword evidence="2" id="KW-0805">Transcription regulation</keyword>
<comment type="caution">
    <text evidence="6">The sequence shown here is derived from an EMBL/GenBank/DDBJ whole genome shotgun (WGS) entry which is preliminary data.</text>
</comment>
<dbReference type="Pfam" id="PF02742">
    <property type="entry name" value="Fe_dep_repr_C"/>
    <property type="match status" value="1"/>
</dbReference>
<dbReference type="SUPFAM" id="SSF47979">
    <property type="entry name" value="Iron-dependent repressor protein, dimerization domain"/>
    <property type="match status" value="1"/>
</dbReference>
<dbReference type="InterPro" id="IPR036390">
    <property type="entry name" value="WH_DNA-bd_sf"/>
</dbReference>
<proteinExistence type="inferred from homology"/>
<evidence type="ECO:0000256" key="3">
    <source>
        <dbReference type="ARBA" id="ARBA00023125"/>
    </source>
</evidence>
<reference evidence="6 7" key="1">
    <citation type="submission" date="2018-08" db="EMBL/GenBank/DDBJ databases">
        <title>Murine metabolic-syndrome-specific gut microbial biobank.</title>
        <authorList>
            <person name="Liu C."/>
        </authorList>
    </citation>
    <scope>NUCLEOTIDE SEQUENCE [LARGE SCALE GENOMIC DNA]</scope>
    <source>
        <strain evidence="6 7">583</strain>
    </source>
</reference>
<evidence type="ECO:0000313" key="7">
    <source>
        <dbReference type="Proteomes" id="UP000467132"/>
    </source>
</evidence>
<keyword evidence="4" id="KW-0804">Transcription</keyword>
<dbReference type="GO" id="GO:0046983">
    <property type="term" value="F:protein dimerization activity"/>
    <property type="evidence" value="ECO:0007669"/>
    <property type="project" value="InterPro"/>
</dbReference>
<evidence type="ECO:0000259" key="5">
    <source>
        <dbReference type="PROSITE" id="PS50944"/>
    </source>
</evidence>
<dbReference type="Gene3D" id="1.10.60.10">
    <property type="entry name" value="Iron dependent repressor, metal binding and dimerisation domain"/>
    <property type="match status" value="1"/>
</dbReference>
<keyword evidence="7" id="KW-1185">Reference proteome</keyword>
<dbReference type="OrthoDB" id="9791355at2"/>
<dbReference type="InterPro" id="IPR036388">
    <property type="entry name" value="WH-like_DNA-bd_sf"/>
</dbReference>
<dbReference type="InterPro" id="IPR050536">
    <property type="entry name" value="DtxR_MntR_Metal-Reg"/>
</dbReference>
<accession>A0A845QWG1</accession>
<dbReference type="PANTHER" id="PTHR33238">
    <property type="entry name" value="IRON (METAL) DEPENDENT REPRESSOR, DTXR FAMILY"/>
    <property type="match status" value="1"/>
</dbReference>
<dbReference type="AlphaFoldDB" id="A0A845QWG1"/>
<evidence type="ECO:0000313" key="6">
    <source>
        <dbReference type="EMBL" id="NBI05502.1"/>
    </source>
</evidence>
<organism evidence="6 7">
    <name type="scientific">Senegalia massiliensis</name>
    <dbReference type="NCBI Taxonomy" id="1720316"/>
    <lineage>
        <taxon>Bacteria</taxon>
        <taxon>Bacillati</taxon>
        <taxon>Bacillota</taxon>
        <taxon>Clostridia</taxon>
        <taxon>Eubacteriales</taxon>
        <taxon>Clostridiaceae</taxon>
        <taxon>Senegalia</taxon>
    </lineage>
</organism>
<dbReference type="SMART" id="SM00529">
    <property type="entry name" value="HTH_DTXR"/>
    <property type="match status" value="1"/>
</dbReference>
<dbReference type="Pfam" id="PF01325">
    <property type="entry name" value="Fe_dep_repress"/>
    <property type="match status" value="1"/>
</dbReference>
<gene>
    <name evidence="6" type="ORF">D3Z33_01385</name>
</gene>
<protein>
    <submittedName>
        <fullName evidence="6">DNA-binding protein</fullName>
    </submittedName>
</protein>